<dbReference type="InterPro" id="IPR001926">
    <property type="entry name" value="TrpB-like_PALP"/>
</dbReference>
<evidence type="ECO:0000259" key="4">
    <source>
        <dbReference type="Pfam" id="PF00291"/>
    </source>
</evidence>
<keyword evidence="3" id="KW-0456">Lyase</keyword>
<protein>
    <submittedName>
        <fullName evidence="5">Pyridoxal-phosphate dependent enzyme</fullName>
    </submittedName>
</protein>
<gene>
    <name evidence="5" type="ORF">GCM10020366_26600</name>
</gene>
<dbReference type="PANTHER" id="PTHR48078:SF6">
    <property type="entry name" value="L-THREONINE DEHYDRATASE CATABOLIC TDCB"/>
    <property type="match status" value="1"/>
</dbReference>
<dbReference type="Pfam" id="PF00291">
    <property type="entry name" value="PALP"/>
    <property type="match status" value="1"/>
</dbReference>
<name>A0ABP6RN45_9PSEU</name>
<dbReference type="RefSeq" id="WP_258348896.1">
    <property type="nucleotide sequence ID" value="NZ_BAAAYK010000038.1"/>
</dbReference>
<evidence type="ECO:0000256" key="1">
    <source>
        <dbReference type="ARBA" id="ARBA00001933"/>
    </source>
</evidence>
<dbReference type="SUPFAM" id="SSF53686">
    <property type="entry name" value="Tryptophan synthase beta subunit-like PLP-dependent enzymes"/>
    <property type="match status" value="1"/>
</dbReference>
<dbReference type="CDD" id="cd01563">
    <property type="entry name" value="Thr-synth_1"/>
    <property type="match status" value="1"/>
</dbReference>
<evidence type="ECO:0000256" key="2">
    <source>
        <dbReference type="ARBA" id="ARBA00022898"/>
    </source>
</evidence>
<evidence type="ECO:0000313" key="6">
    <source>
        <dbReference type="Proteomes" id="UP001500483"/>
    </source>
</evidence>
<dbReference type="EMBL" id="BAAAYK010000038">
    <property type="protein sequence ID" value="GAA3357660.1"/>
    <property type="molecule type" value="Genomic_DNA"/>
</dbReference>
<comment type="cofactor">
    <cofactor evidence="1">
        <name>pyridoxal 5'-phosphate</name>
        <dbReference type="ChEBI" id="CHEBI:597326"/>
    </cofactor>
</comment>
<proteinExistence type="predicted"/>
<dbReference type="PROSITE" id="PS00165">
    <property type="entry name" value="DEHYDRATASE_SER_THR"/>
    <property type="match status" value="1"/>
</dbReference>
<evidence type="ECO:0000256" key="3">
    <source>
        <dbReference type="ARBA" id="ARBA00023239"/>
    </source>
</evidence>
<comment type="caution">
    <text evidence="5">The sequence shown here is derived from an EMBL/GenBank/DDBJ whole genome shotgun (WGS) entry which is preliminary data.</text>
</comment>
<organism evidence="5 6">
    <name type="scientific">Saccharopolyspora gregorii</name>
    <dbReference type="NCBI Taxonomy" id="33914"/>
    <lineage>
        <taxon>Bacteria</taxon>
        <taxon>Bacillati</taxon>
        <taxon>Actinomycetota</taxon>
        <taxon>Actinomycetes</taxon>
        <taxon>Pseudonocardiales</taxon>
        <taxon>Pseudonocardiaceae</taxon>
        <taxon>Saccharopolyspora</taxon>
    </lineage>
</organism>
<reference evidence="6" key="1">
    <citation type="journal article" date="2019" name="Int. J. Syst. Evol. Microbiol.">
        <title>The Global Catalogue of Microorganisms (GCM) 10K type strain sequencing project: providing services to taxonomists for standard genome sequencing and annotation.</title>
        <authorList>
            <consortium name="The Broad Institute Genomics Platform"/>
            <consortium name="The Broad Institute Genome Sequencing Center for Infectious Disease"/>
            <person name="Wu L."/>
            <person name="Ma J."/>
        </authorList>
    </citation>
    <scope>NUCLEOTIDE SEQUENCE [LARGE SCALE GENOMIC DNA]</scope>
    <source>
        <strain evidence="6">JCM 9687</strain>
    </source>
</reference>
<keyword evidence="6" id="KW-1185">Reference proteome</keyword>
<dbReference type="Proteomes" id="UP001500483">
    <property type="component" value="Unassembled WGS sequence"/>
</dbReference>
<dbReference type="InterPro" id="IPR036052">
    <property type="entry name" value="TrpB-like_PALP_sf"/>
</dbReference>
<dbReference type="PANTHER" id="PTHR48078">
    <property type="entry name" value="THREONINE DEHYDRATASE, MITOCHONDRIAL-RELATED"/>
    <property type="match status" value="1"/>
</dbReference>
<dbReference type="InterPro" id="IPR050147">
    <property type="entry name" value="Ser/Thr_Dehydratase"/>
</dbReference>
<evidence type="ECO:0000313" key="5">
    <source>
        <dbReference type="EMBL" id="GAA3357660.1"/>
    </source>
</evidence>
<accession>A0ABP6RN45</accession>
<sequence length="381" mass="39950">MGDEPHLVDRSGRRYRIDEPRWRGADGSPLLVAPLPGIGREQVDTGVGSQWRYAAALAQPHLAPVSLGEGRTPLLPRRFAGLDVAVKVEASNPTASFKDRGVSVLISTVRAQGVRAVLADSSGNGGSSVAAYCAAAGIDARILAPDSTSPDKVLQSRVHGATVDLVPGGRQRTADEAVRRSARRCYAGHNWHPAFLDGIKLIAYEIWEDLGFRAPTAVVVPAGSGSLVLGCAAGFAELRRAGQIDRVPRLLVAQPERCSPLVRAFAAGADHVEDADWPGTIAEGTAIARPVRDREVLRALRDSGGAATAVPERELRPATLELAGTGLYAEPTSAQVVPAIARFARDGLLGPDDTVVAVLTGSGLKASAAMSRLLDDEPRSG</sequence>
<dbReference type="InterPro" id="IPR000634">
    <property type="entry name" value="Ser/Thr_deHydtase_PyrdxlP-BS"/>
</dbReference>
<keyword evidence="2" id="KW-0663">Pyridoxal phosphate</keyword>
<feature type="domain" description="Tryptophan synthase beta chain-like PALP" evidence="4">
    <location>
        <begin position="65"/>
        <end position="361"/>
    </location>
</feature>
<dbReference type="Gene3D" id="3.40.50.1100">
    <property type="match status" value="2"/>
</dbReference>